<dbReference type="Gene3D" id="3.40.50.300">
    <property type="entry name" value="P-loop containing nucleotide triphosphate hydrolases"/>
    <property type="match status" value="1"/>
</dbReference>
<dbReference type="SUPFAM" id="SSF52540">
    <property type="entry name" value="P-loop containing nucleoside triphosphate hydrolases"/>
    <property type="match status" value="1"/>
</dbReference>
<keyword evidence="9 10" id="KW-0234">DNA repair</keyword>
<gene>
    <name evidence="9" type="primary">recF</name>
    <name evidence="12" type="ORF">AVDCRST_MAG15-2643</name>
</gene>
<dbReference type="GO" id="GO:0005737">
    <property type="term" value="C:cytoplasm"/>
    <property type="evidence" value="ECO:0007669"/>
    <property type="project" value="UniProtKB-SubCell"/>
</dbReference>
<dbReference type="Pfam" id="PF02463">
    <property type="entry name" value="SMC_N"/>
    <property type="match status" value="1"/>
</dbReference>
<organism evidence="12">
    <name type="scientific">uncultured Rubellimicrobium sp</name>
    <dbReference type="NCBI Taxonomy" id="543078"/>
    <lineage>
        <taxon>Bacteria</taxon>
        <taxon>Pseudomonadati</taxon>
        <taxon>Pseudomonadota</taxon>
        <taxon>Alphaproteobacteria</taxon>
        <taxon>Rhodobacterales</taxon>
        <taxon>Roseobacteraceae</taxon>
        <taxon>Rubellimicrobium</taxon>
        <taxon>environmental samples</taxon>
    </lineage>
</organism>
<dbReference type="GO" id="GO:0005524">
    <property type="term" value="F:ATP binding"/>
    <property type="evidence" value="ECO:0007669"/>
    <property type="project" value="UniProtKB-UniRule"/>
</dbReference>
<dbReference type="Gene3D" id="1.20.1050.90">
    <property type="entry name" value="RecF/RecN/SMC, N-terminal domain"/>
    <property type="match status" value="1"/>
</dbReference>
<dbReference type="GO" id="GO:0006260">
    <property type="term" value="P:DNA replication"/>
    <property type="evidence" value="ECO:0007669"/>
    <property type="project" value="UniProtKB-UniRule"/>
</dbReference>
<name>A0A6J4Q0Z0_9RHOB</name>
<evidence type="ECO:0000256" key="5">
    <source>
        <dbReference type="ARBA" id="ARBA00022705"/>
    </source>
</evidence>
<evidence type="ECO:0000256" key="8">
    <source>
        <dbReference type="ARBA" id="ARBA00023125"/>
    </source>
</evidence>
<dbReference type="InterPro" id="IPR003593">
    <property type="entry name" value="AAA+_ATPase"/>
</dbReference>
<evidence type="ECO:0000313" key="12">
    <source>
        <dbReference type="EMBL" id="CAA9427676.1"/>
    </source>
</evidence>
<evidence type="ECO:0000256" key="9">
    <source>
        <dbReference type="HAMAP-Rule" id="MF_00365"/>
    </source>
</evidence>
<dbReference type="NCBIfam" id="TIGR00611">
    <property type="entry name" value="recf"/>
    <property type="match status" value="1"/>
</dbReference>
<proteinExistence type="inferred from homology"/>
<protein>
    <recommendedName>
        <fullName evidence="3 9">DNA replication and repair protein RecF</fullName>
    </recommendedName>
</protein>
<comment type="function">
    <text evidence="9 10">The RecF protein is involved in DNA metabolism; it is required for DNA replication and normal SOS inducibility. RecF binds preferentially to single-stranded, linear DNA. It also seems to bind ATP.</text>
</comment>
<evidence type="ECO:0000256" key="3">
    <source>
        <dbReference type="ARBA" id="ARBA00020170"/>
    </source>
</evidence>
<accession>A0A6J4Q0Z0</accession>
<dbReference type="InterPro" id="IPR003395">
    <property type="entry name" value="RecF/RecN/SMC_N"/>
</dbReference>
<dbReference type="PANTHER" id="PTHR32182">
    <property type="entry name" value="DNA REPLICATION AND REPAIR PROTEIN RECF"/>
    <property type="match status" value="1"/>
</dbReference>
<feature type="domain" description="AAA+ ATPase" evidence="11">
    <location>
        <begin position="24"/>
        <end position="355"/>
    </location>
</feature>
<dbReference type="InterPro" id="IPR042174">
    <property type="entry name" value="RecF_2"/>
</dbReference>
<dbReference type="InterPro" id="IPR027417">
    <property type="entry name" value="P-loop_NTPase"/>
</dbReference>
<dbReference type="SMART" id="SM00382">
    <property type="entry name" value="AAA"/>
    <property type="match status" value="1"/>
</dbReference>
<dbReference type="HAMAP" id="MF_00365">
    <property type="entry name" value="RecF"/>
    <property type="match status" value="1"/>
</dbReference>
<sequence length="368" mass="39800">MGPHLQTLALSQFRSHARARLLFDGRPVALHGPNGAGKTNLLEAVSFLSPGRGLRRASADEIGRRAEGVGWKVAATLAVPGLIHEVETQSLPGEARTVRIDGKAASQLDLARLVPVLWLVPSMDRIWTEGAEGRRRFLDRACLSLFPDHGEASLAFEKAMRERNRLLKDGSRDAHWYGALESQMAQAGTRIARNRDATIARLMEAQGQAETAFPAATLSITYPEDPLPPSEELYAQGLERGRWRDMAAGRSLLGPHRADLEAVWTAKGVAARDCSTGEQKALLVSLILANARAIEADGTAPLLLLDEVAAHLDPSRRASLYDEVCGLGLQAFMTGTEPGLFAELGARAQHWEAAEEGGVSHLIERSPP</sequence>
<evidence type="ECO:0000256" key="6">
    <source>
        <dbReference type="ARBA" id="ARBA00022741"/>
    </source>
</evidence>
<dbReference type="GO" id="GO:0000731">
    <property type="term" value="P:DNA synthesis involved in DNA repair"/>
    <property type="evidence" value="ECO:0007669"/>
    <property type="project" value="TreeGrafter"/>
</dbReference>
<keyword evidence="9 10" id="KW-0227">DNA damage</keyword>
<dbReference type="InterPro" id="IPR001238">
    <property type="entry name" value="DNA-binding_RecF"/>
</dbReference>
<dbReference type="GO" id="GO:0009432">
    <property type="term" value="P:SOS response"/>
    <property type="evidence" value="ECO:0007669"/>
    <property type="project" value="UniProtKB-UniRule"/>
</dbReference>
<reference evidence="12" key="1">
    <citation type="submission" date="2020-02" db="EMBL/GenBank/DDBJ databases">
        <authorList>
            <person name="Meier V. D."/>
        </authorList>
    </citation>
    <scope>NUCLEOTIDE SEQUENCE</scope>
    <source>
        <strain evidence="12">AVDCRST_MAG15</strain>
    </source>
</reference>
<keyword evidence="6 9" id="KW-0547">Nucleotide-binding</keyword>
<evidence type="ECO:0000256" key="10">
    <source>
        <dbReference type="RuleBase" id="RU000578"/>
    </source>
</evidence>
<comment type="subcellular location">
    <subcellularLocation>
        <location evidence="1 9 10">Cytoplasm</location>
    </subcellularLocation>
</comment>
<dbReference type="InterPro" id="IPR018078">
    <property type="entry name" value="DNA-binding_RecF_CS"/>
</dbReference>
<keyword evidence="7 9" id="KW-0067">ATP-binding</keyword>
<dbReference type="EMBL" id="CADCUU010000395">
    <property type="protein sequence ID" value="CAA9427676.1"/>
    <property type="molecule type" value="Genomic_DNA"/>
</dbReference>
<dbReference type="AlphaFoldDB" id="A0A6J4Q0Z0"/>
<dbReference type="PROSITE" id="PS00618">
    <property type="entry name" value="RECF_2"/>
    <property type="match status" value="1"/>
</dbReference>
<evidence type="ECO:0000256" key="4">
    <source>
        <dbReference type="ARBA" id="ARBA00022490"/>
    </source>
</evidence>
<evidence type="ECO:0000256" key="2">
    <source>
        <dbReference type="ARBA" id="ARBA00008016"/>
    </source>
</evidence>
<dbReference type="GO" id="GO:0003697">
    <property type="term" value="F:single-stranded DNA binding"/>
    <property type="evidence" value="ECO:0007669"/>
    <property type="project" value="UniProtKB-UniRule"/>
</dbReference>
<keyword evidence="9 10" id="KW-0742">SOS response</keyword>
<dbReference type="PANTHER" id="PTHR32182:SF0">
    <property type="entry name" value="DNA REPLICATION AND REPAIR PROTEIN RECF"/>
    <property type="match status" value="1"/>
</dbReference>
<evidence type="ECO:0000259" key="11">
    <source>
        <dbReference type="SMART" id="SM00382"/>
    </source>
</evidence>
<dbReference type="GO" id="GO:0006302">
    <property type="term" value="P:double-strand break repair"/>
    <property type="evidence" value="ECO:0007669"/>
    <property type="project" value="TreeGrafter"/>
</dbReference>
<feature type="binding site" evidence="9">
    <location>
        <begin position="32"/>
        <end position="39"/>
    </location>
    <ligand>
        <name>ATP</name>
        <dbReference type="ChEBI" id="CHEBI:30616"/>
    </ligand>
</feature>
<keyword evidence="8 9" id="KW-0238">DNA-binding</keyword>
<comment type="similarity">
    <text evidence="2 9 10">Belongs to the RecF family.</text>
</comment>
<evidence type="ECO:0000256" key="1">
    <source>
        <dbReference type="ARBA" id="ARBA00004496"/>
    </source>
</evidence>
<keyword evidence="4 9" id="KW-0963">Cytoplasm</keyword>
<keyword evidence="5 9" id="KW-0235">DNA replication</keyword>
<evidence type="ECO:0000256" key="7">
    <source>
        <dbReference type="ARBA" id="ARBA00022840"/>
    </source>
</evidence>